<evidence type="ECO:0000256" key="6">
    <source>
        <dbReference type="ARBA" id="ARBA00022801"/>
    </source>
</evidence>
<evidence type="ECO:0000259" key="11">
    <source>
        <dbReference type="PROSITE" id="PS50883"/>
    </source>
</evidence>
<evidence type="ECO:0000313" key="12">
    <source>
        <dbReference type="EMBL" id="PNI05632.1"/>
    </source>
</evidence>
<evidence type="ECO:0000256" key="10">
    <source>
        <dbReference type="SAM" id="Phobius"/>
    </source>
</evidence>
<keyword evidence="6" id="KW-0378">Hydrolase</keyword>
<dbReference type="PANTHER" id="PTHR33121">
    <property type="entry name" value="CYCLIC DI-GMP PHOSPHODIESTERASE PDEF"/>
    <property type="match status" value="1"/>
</dbReference>
<dbReference type="InterPro" id="IPR024744">
    <property type="entry name" value="CSS-motif_dom"/>
</dbReference>
<dbReference type="InterPro" id="IPR050706">
    <property type="entry name" value="Cyclic-di-GMP_PDE-like"/>
</dbReference>
<feature type="domain" description="EAL" evidence="11">
    <location>
        <begin position="267"/>
        <end position="522"/>
    </location>
</feature>
<evidence type="ECO:0000256" key="9">
    <source>
        <dbReference type="ARBA" id="ARBA00034290"/>
    </source>
</evidence>
<accession>A0A2J8I523</accession>
<dbReference type="AlphaFoldDB" id="A0A2J8I523"/>
<evidence type="ECO:0000256" key="2">
    <source>
        <dbReference type="ARBA" id="ARBA00012282"/>
    </source>
</evidence>
<dbReference type="InterPro" id="IPR001633">
    <property type="entry name" value="EAL_dom"/>
</dbReference>
<dbReference type="PROSITE" id="PS50883">
    <property type="entry name" value="EAL"/>
    <property type="match status" value="1"/>
</dbReference>
<dbReference type="InterPro" id="IPR035919">
    <property type="entry name" value="EAL_sf"/>
</dbReference>
<dbReference type="Proteomes" id="UP000236449">
    <property type="component" value="Unassembled WGS sequence"/>
</dbReference>
<dbReference type="RefSeq" id="WP_102965694.1">
    <property type="nucleotide sequence ID" value="NZ_POSK01000003.1"/>
</dbReference>
<comment type="subcellular location">
    <subcellularLocation>
        <location evidence="1">Cell membrane</location>
        <topology evidence="1">Multi-pass membrane protein</topology>
    </subcellularLocation>
</comment>
<evidence type="ECO:0000256" key="1">
    <source>
        <dbReference type="ARBA" id="ARBA00004651"/>
    </source>
</evidence>
<dbReference type="OrthoDB" id="675397at2"/>
<dbReference type="EC" id="3.1.4.52" evidence="2"/>
<evidence type="ECO:0000256" key="3">
    <source>
        <dbReference type="ARBA" id="ARBA00022475"/>
    </source>
</evidence>
<evidence type="ECO:0000256" key="4">
    <source>
        <dbReference type="ARBA" id="ARBA00022636"/>
    </source>
</evidence>
<sequence>MDNTALSETSPIPSRQHLLDRLSVFTPVLIIFAIVFTLSAIKNIYDTSAHAMSLGSNAIATLENYIDNTTSELAELNRHVSNTCSVEDTQRLRQYVFQSPKAKEVSLFDAEGQVYCSSNEGKTHFDVGEAAIKQINQTPTLTTIALSESRSHDKAIFIYSANEDLSGINALLPPNLFLELITPKFEQQYYDYQVNILQHSLEHKTGSENQAYRSYDFKSERYPISLTLHLTPHSYFTNFGQHIWRVILLASAIAVLYQAIRNYKLTRNSLAFSLKEAINNHELELNFQPIIDIHEPKIVGSEALIRWNNPDHGAISPTIFIPLAERIQVIEQITHQVFKLVTEFVNLNPHLVQNQYISINVSRTLIIKAKFVDYLERYAKRNPDILPLLLLEITEDNDFSPEELEVVRKNLGRLKQLGFKIAMDDFGTGYSGLNFIHQHAFDIIKIDQVFIKGLSQNSAIDSVITSMIKLAKQLKMRVIAEGVETHEQVEHLRGLGVRYIQGFYYSKPLPAEDYLLKLTAQMDSY</sequence>
<evidence type="ECO:0000313" key="13">
    <source>
        <dbReference type="Proteomes" id="UP000236449"/>
    </source>
</evidence>
<dbReference type="SUPFAM" id="SSF141868">
    <property type="entry name" value="EAL domain-like"/>
    <property type="match status" value="1"/>
</dbReference>
<keyword evidence="5 10" id="KW-0812">Transmembrane</keyword>
<evidence type="ECO:0000256" key="7">
    <source>
        <dbReference type="ARBA" id="ARBA00022989"/>
    </source>
</evidence>
<keyword evidence="7 10" id="KW-1133">Transmembrane helix</keyword>
<keyword evidence="4" id="KW-0973">c-di-GMP</keyword>
<name>A0A2J8I523_VIBDI</name>
<proteinExistence type="predicted"/>
<dbReference type="Gene3D" id="3.20.20.450">
    <property type="entry name" value="EAL domain"/>
    <property type="match status" value="1"/>
</dbReference>
<dbReference type="PANTHER" id="PTHR33121:SF70">
    <property type="entry name" value="SIGNALING PROTEIN YKOW"/>
    <property type="match status" value="1"/>
</dbReference>
<evidence type="ECO:0000256" key="8">
    <source>
        <dbReference type="ARBA" id="ARBA00023136"/>
    </source>
</evidence>
<protein>
    <recommendedName>
        <fullName evidence="2">cyclic-guanylate-specific phosphodiesterase</fullName>
        <ecNumber evidence="2">3.1.4.52</ecNumber>
    </recommendedName>
</protein>
<dbReference type="Pfam" id="PF12792">
    <property type="entry name" value="CSS-motif"/>
    <property type="match status" value="1"/>
</dbReference>
<keyword evidence="8 10" id="KW-0472">Membrane</keyword>
<evidence type="ECO:0000256" key="5">
    <source>
        <dbReference type="ARBA" id="ARBA00022692"/>
    </source>
</evidence>
<comment type="catalytic activity">
    <reaction evidence="9">
        <text>3',3'-c-di-GMP + H2O = 5'-phosphoguanylyl(3'-&gt;5')guanosine + H(+)</text>
        <dbReference type="Rhea" id="RHEA:24902"/>
        <dbReference type="ChEBI" id="CHEBI:15377"/>
        <dbReference type="ChEBI" id="CHEBI:15378"/>
        <dbReference type="ChEBI" id="CHEBI:58754"/>
        <dbReference type="ChEBI" id="CHEBI:58805"/>
        <dbReference type="EC" id="3.1.4.52"/>
    </reaction>
</comment>
<organism evidence="12 13">
    <name type="scientific">Vibrio diazotrophicus</name>
    <dbReference type="NCBI Taxonomy" id="685"/>
    <lineage>
        <taxon>Bacteria</taxon>
        <taxon>Pseudomonadati</taxon>
        <taxon>Pseudomonadota</taxon>
        <taxon>Gammaproteobacteria</taxon>
        <taxon>Vibrionales</taxon>
        <taxon>Vibrionaceae</taxon>
        <taxon>Vibrio</taxon>
    </lineage>
</organism>
<feature type="transmembrane region" description="Helical" evidence="10">
    <location>
        <begin position="243"/>
        <end position="260"/>
    </location>
</feature>
<dbReference type="GO" id="GO:0071111">
    <property type="term" value="F:cyclic-guanylate-specific phosphodiesterase activity"/>
    <property type="evidence" value="ECO:0007669"/>
    <property type="project" value="UniProtKB-EC"/>
</dbReference>
<comment type="caution">
    <text evidence="12">The sequence shown here is derived from an EMBL/GenBank/DDBJ whole genome shotgun (WGS) entry which is preliminary data.</text>
</comment>
<reference evidence="12 13" key="1">
    <citation type="submission" date="2018-01" db="EMBL/GenBank/DDBJ databases">
        <title>Draft genome sequences of six Vibrio diazotrophicus strains isolated from deep-sea sediments of the Baltic Sea.</title>
        <authorList>
            <person name="Castillo D."/>
            <person name="Vandieken V."/>
            <person name="Chiang O."/>
            <person name="Middelboe M."/>
        </authorList>
    </citation>
    <scope>NUCLEOTIDE SEQUENCE [LARGE SCALE GENOMIC DNA]</scope>
    <source>
        <strain evidence="12 13">60.27F</strain>
    </source>
</reference>
<dbReference type="GO" id="GO:0005886">
    <property type="term" value="C:plasma membrane"/>
    <property type="evidence" value="ECO:0007669"/>
    <property type="project" value="UniProtKB-SubCell"/>
</dbReference>
<feature type="transmembrane region" description="Helical" evidence="10">
    <location>
        <begin position="24"/>
        <end position="45"/>
    </location>
</feature>
<dbReference type="SMART" id="SM00052">
    <property type="entry name" value="EAL"/>
    <property type="match status" value="1"/>
</dbReference>
<dbReference type="CDD" id="cd01948">
    <property type="entry name" value="EAL"/>
    <property type="match status" value="1"/>
</dbReference>
<gene>
    <name evidence="12" type="ORF">C1N32_05905</name>
</gene>
<dbReference type="EMBL" id="POSK01000003">
    <property type="protein sequence ID" value="PNI05632.1"/>
    <property type="molecule type" value="Genomic_DNA"/>
</dbReference>
<keyword evidence="3" id="KW-1003">Cell membrane</keyword>
<dbReference type="Pfam" id="PF00563">
    <property type="entry name" value="EAL"/>
    <property type="match status" value="1"/>
</dbReference>